<dbReference type="InterPro" id="IPR006311">
    <property type="entry name" value="TAT_signal"/>
</dbReference>
<keyword evidence="4" id="KW-1185">Reference proteome</keyword>
<dbReference type="PROSITE" id="PS51318">
    <property type="entry name" value="TAT"/>
    <property type="match status" value="1"/>
</dbReference>
<dbReference type="Proteomes" id="UP001500393">
    <property type="component" value="Unassembled WGS sequence"/>
</dbReference>
<keyword evidence="2" id="KW-0732">Signal</keyword>
<evidence type="ECO:0000313" key="3">
    <source>
        <dbReference type="EMBL" id="GAA1569669.1"/>
    </source>
</evidence>
<accession>A0ABN2D3D4</accession>
<feature type="chain" id="PRO_5046376588" evidence="2">
    <location>
        <begin position="36"/>
        <end position="352"/>
    </location>
</feature>
<organism evidence="3 4">
    <name type="scientific">Kribbella sancticallisti</name>
    <dbReference type="NCBI Taxonomy" id="460087"/>
    <lineage>
        <taxon>Bacteria</taxon>
        <taxon>Bacillati</taxon>
        <taxon>Actinomycetota</taxon>
        <taxon>Actinomycetes</taxon>
        <taxon>Propionibacteriales</taxon>
        <taxon>Kribbellaceae</taxon>
        <taxon>Kribbella</taxon>
    </lineage>
</organism>
<reference evidence="3 4" key="1">
    <citation type="journal article" date="2019" name="Int. J. Syst. Evol. Microbiol.">
        <title>The Global Catalogue of Microorganisms (GCM) 10K type strain sequencing project: providing services to taxonomists for standard genome sequencing and annotation.</title>
        <authorList>
            <consortium name="The Broad Institute Genomics Platform"/>
            <consortium name="The Broad Institute Genome Sequencing Center for Infectious Disease"/>
            <person name="Wu L."/>
            <person name="Ma J."/>
        </authorList>
    </citation>
    <scope>NUCLEOTIDE SEQUENCE [LARGE SCALE GENOMIC DNA]</scope>
    <source>
        <strain evidence="3 4">JCM 14969</strain>
    </source>
</reference>
<evidence type="ECO:0000256" key="1">
    <source>
        <dbReference type="SAM" id="MobiDB-lite"/>
    </source>
</evidence>
<sequence length="352" mass="36454">MTSTDGLQRRTVLAGALAGTAVLAAPLLDPADAKAAPPSTPTPPPVRRGITSIQGRPAARLVHGPDGSAVQMPADLGVELTVAPGGVPAGAALILSYDSRLYSVAPRPVLVHGSQLIALESRSAAFGATHGRQLEFRLPQLPPGQFVIHAGGLAPDRYPADLVADPQPVGVQVAEPGGAITARVLSKPAAKAGLPWGVRLGAGWQQTSWDAQYYAWYPALVTAHAGGPGVIPAGSRIRITLDRRVFESVTVSGAADSLGRKVTGLSRRTTRAGQLAATWTAHSPVAAGGRITLTCKTTVRELTGALDDVEAPLVEFLPPKAQGNPQRLTGEESLTRFDNVYSPASRAQYGPS</sequence>
<evidence type="ECO:0000256" key="2">
    <source>
        <dbReference type="SAM" id="SignalP"/>
    </source>
</evidence>
<proteinExistence type="predicted"/>
<gene>
    <name evidence="3" type="ORF">GCM10009789_23910</name>
</gene>
<feature type="region of interest" description="Disordered" evidence="1">
    <location>
        <begin position="32"/>
        <end position="51"/>
    </location>
</feature>
<protein>
    <submittedName>
        <fullName evidence="3">Uncharacterized protein</fullName>
    </submittedName>
</protein>
<comment type="caution">
    <text evidence="3">The sequence shown here is derived from an EMBL/GenBank/DDBJ whole genome shotgun (WGS) entry which is preliminary data.</text>
</comment>
<dbReference type="EMBL" id="BAAAOS010000018">
    <property type="protein sequence ID" value="GAA1569669.1"/>
    <property type="molecule type" value="Genomic_DNA"/>
</dbReference>
<name>A0ABN2D3D4_9ACTN</name>
<feature type="region of interest" description="Disordered" evidence="1">
    <location>
        <begin position="318"/>
        <end position="352"/>
    </location>
</feature>
<dbReference type="RefSeq" id="WP_344212922.1">
    <property type="nucleotide sequence ID" value="NZ_BAAAOS010000018.1"/>
</dbReference>
<feature type="signal peptide" evidence="2">
    <location>
        <begin position="1"/>
        <end position="35"/>
    </location>
</feature>
<evidence type="ECO:0000313" key="4">
    <source>
        <dbReference type="Proteomes" id="UP001500393"/>
    </source>
</evidence>